<gene>
    <name evidence="1" type="ORF">MM171B01437_0010</name>
</gene>
<protein>
    <submittedName>
        <fullName evidence="1">Uncharacterized protein</fullName>
    </submittedName>
</protein>
<accession>A0A6M3MBF8</accession>
<proteinExistence type="predicted"/>
<sequence>MIKKQEIIELYSKLLAPLGYNVVAQSKPYEEPEIEKAIFDKYGSLSSAELEKELFDLRAKSKRLESEMHSIRLKTVDFLNKEGPNPLTARFYTGTISAKAAINKSFVRVDSTELKDTLSLISNLEKLQKAVIIRELTEKLQTEIPEVQKVAVDTVGSTTVLILSV</sequence>
<organism evidence="1">
    <name type="scientific">viral metagenome</name>
    <dbReference type="NCBI Taxonomy" id="1070528"/>
    <lineage>
        <taxon>unclassified sequences</taxon>
        <taxon>metagenomes</taxon>
        <taxon>organismal metagenomes</taxon>
    </lineage>
</organism>
<dbReference type="AlphaFoldDB" id="A0A6M3MBF8"/>
<reference evidence="1" key="1">
    <citation type="submission" date="2020-03" db="EMBL/GenBank/DDBJ databases">
        <title>The deep terrestrial virosphere.</title>
        <authorList>
            <person name="Holmfeldt K."/>
            <person name="Nilsson E."/>
            <person name="Simone D."/>
            <person name="Lopez-Fernandez M."/>
            <person name="Wu X."/>
            <person name="de Brujin I."/>
            <person name="Lundin D."/>
            <person name="Andersson A."/>
            <person name="Bertilsson S."/>
            <person name="Dopson M."/>
        </authorList>
    </citation>
    <scope>NUCLEOTIDE SEQUENCE</scope>
    <source>
        <strain evidence="1">MM171B01437</strain>
    </source>
</reference>
<evidence type="ECO:0000313" key="1">
    <source>
        <dbReference type="EMBL" id="QJB02142.1"/>
    </source>
</evidence>
<name>A0A6M3MBF8_9ZZZZ</name>
<dbReference type="EMBL" id="MT143761">
    <property type="protein sequence ID" value="QJB02142.1"/>
    <property type="molecule type" value="Genomic_DNA"/>
</dbReference>